<evidence type="ECO:0000313" key="2">
    <source>
        <dbReference type="EMBL" id="BCX82504.1"/>
    </source>
</evidence>
<dbReference type="RefSeq" id="WP_317704902.1">
    <property type="nucleotide sequence ID" value="NZ_AP024714.1"/>
</dbReference>
<dbReference type="GO" id="GO:0006355">
    <property type="term" value="P:regulation of DNA-templated transcription"/>
    <property type="evidence" value="ECO:0007669"/>
    <property type="project" value="InterPro"/>
</dbReference>
<reference evidence="3" key="1">
    <citation type="journal article" date="2024" name="Int. J. Syst. Evol. Microbiol.">
        <title>Methylomarinovum tepidoasis sp. nov., a moderately thermophilic methanotroph of the family Methylothermaceae isolated from a deep-sea hydrothermal field.</title>
        <authorList>
            <person name="Hirayama H."/>
            <person name="Takaki Y."/>
            <person name="Abe M."/>
            <person name="Miyazaki M."/>
            <person name="Uematsu K."/>
            <person name="Matsui Y."/>
            <person name="Takai K."/>
        </authorList>
    </citation>
    <scope>NUCLEOTIDE SEQUENCE [LARGE SCALE GENOMIC DNA]</scope>
    <source>
        <strain evidence="3">IT-9</strain>
    </source>
</reference>
<dbReference type="KEGG" id="mcau:MIT9_P2090"/>
<organism evidence="2 3">
    <name type="scientific">Methylomarinovum caldicuralii</name>
    <dbReference type="NCBI Taxonomy" id="438856"/>
    <lineage>
        <taxon>Bacteria</taxon>
        <taxon>Pseudomonadati</taxon>
        <taxon>Pseudomonadota</taxon>
        <taxon>Gammaproteobacteria</taxon>
        <taxon>Methylococcales</taxon>
        <taxon>Methylothermaceae</taxon>
        <taxon>Methylomarinovum</taxon>
    </lineage>
</organism>
<keyword evidence="3" id="KW-1185">Reference proteome</keyword>
<accession>A0AAU9CD33</accession>
<feature type="compositionally biased region" description="Basic and acidic residues" evidence="1">
    <location>
        <begin position="76"/>
        <end position="91"/>
    </location>
</feature>
<dbReference type="Proteomes" id="UP001321825">
    <property type="component" value="Chromosome"/>
</dbReference>
<dbReference type="SUPFAM" id="SSF47598">
    <property type="entry name" value="Ribbon-helix-helix"/>
    <property type="match status" value="1"/>
</dbReference>
<name>A0AAU9CD33_9GAMM</name>
<dbReference type="AlphaFoldDB" id="A0AAU9CD33"/>
<proteinExistence type="predicted"/>
<evidence type="ECO:0008006" key="4">
    <source>
        <dbReference type="Google" id="ProtNLM"/>
    </source>
</evidence>
<dbReference type="InterPro" id="IPR010985">
    <property type="entry name" value="Ribbon_hlx_hlx"/>
</dbReference>
<protein>
    <recommendedName>
        <fullName evidence="4">DUF2191 domain-containing protein</fullName>
    </recommendedName>
</protein>
<evidence type="ECO:0000313" key="3">
    <source>
        <dbReference type="Proteomes" id="UP001321825"/>
    </source>
</evidence>
<gene>
    <name evidence="2" type="ORF">MIT9_P2090</name>
</gene>
<sequence>MKTTVELPDELYRRAKVEAALRGRKLKDLIAEGLRRVLEQPAPEAEGGEKTEGSAWDLMADGCGIVHSGKGALATDPRHLEDFGETSKGDR</sequence>
<feature type="region of interest" description="Disordered" evidence="1">
    <location>
        <begin position="70"/>
        <end position="91"/>
    </location>
</feature>
<dbReference type="EMBL" id="AP024714">
    <property type="protein sequence ID" value="BCX82504.1"/>
    <property type="molecule type" value="Genomic_DNA"/>
</dbReference>
<evidence type="ECO:0000256" key="1">
    <source>
        <dbReference type="SAM" id="MobiDB-lite"/>
    </source>
</evidence>